<dbReference type="Proteomes" id="UP000828390">
    <property type="component" value="Unassembled WGS sequence"/>
</dbReference>
<name>A0A9D4ELC2_DREPO</name>
<dbReference type="AlphaFoldDB" id="A0A9D4ELC2"/>
<reference evidence="1" key="1">
    <citation type="journal article" date="2019" name="bioRxiv">
        <title>The Genome of the Zebra Mussel, Dreissena polymorpha: A Resource for Invasive Species Research.</title>
        <authorList>
            <person name="McCartney M.A."/>
            <person name="Auch B."/>
            <person name="Kono T."/>
            <person name="Mallez S."/>
            <person name="Zhang Y."/>
            <person name="Obille A."/>
            <person name="Becker A."/>
            <person name="Abrahante J.E."/>
            <person name="Garbe J."/>
            <person name="Badalamenti J.P."/>
            <person name="Herman A."/>
            <person name="Mangelson H."/>
            <person name="Liachko I."/>
            <person name="Sullivan S."/>
            <person name="Sone E.D."/>
            <person name="Koren S."/>
            <person name="Silverstein K.A.T."/>
            <person name="Beckman K.B."/>
            <person name="Gohl D.M."/>
        </authorList>
    </citation>
    <scope>NUCLEOTIDE SEQUENCE</scope>
    <source>
        <strain evidence="1">Duluth1</strain>
        <tissue evidence="1">Whole animal</tissue>
    </source>
</reference>
<comment type="caution">
    <text evidence="1">The sequence shown here is derived from an EMBL/GenBank/DDBJ whole genome shotgun (WGS) entry which is preliminary data.</text>
</comment>
<keyword evidence="2" id="KW-1185">Reference proteome</keyword>
<evidence type="ECO:0000313" key="1">
    <source>
        <dbReference type="EMBL" id="KAH3781748.1"/>
    </source>
</evidence>
<evidence type="ECO:0000313" key="2">
    <source>
        <dbReference type="Proteomes" id="UP000828390"/>
    </source>
</evidence>
<dbReference type="EMBL" id="JAIWYP010000008">
    <property type="protein sequence ID" value="KAH3781748.1"/>
    <property type="molecule type" value="Genomic_DNA"/>
</dbReference>
<gene>
    <name evidence="1" type="ORF">DPMN_159652</name>
</gene>
<organism evidence="1 2">
    <name type="scientific">Dreissena polymorpha</name>
    <name type="common">Zebra mussel</name>
    <name type="synonym">Mytilus polymorpha</name>
    <dbReference type="NCBI Taxonomy" id="45954"/>
    <lineage>
        <taxon>Eukaryota</taxon>
        <taxon>Metazoa</taxon>
        <taxon>Spiralia</taxon>
        <taxon>Lophotrochozoa</taxon>
        <taxon>Mollusca</taxon>
        <taxon>Bivalvia</taxon>
        <taxon>Autobranchia</taxon>
        <taxon>Heteroconchia</taxon>
        <taxon>Euheterodonta</taxon>
        <taxon>Imparidentia</taxon>
        <taxon>Neoheterodontei</taxon>
        <taxon>Myida</taxon>
        <taxon>Dreissenoidea</taxon>
        <taxon>Dreissenidae</taxon>
        <taxon>Dreissena</taxon>
    </lineage>
</organism>
<reference evidence="1" key="2">
    <citation type="submission" date="2020-11" db="EMBL/GenBank/DDBJ databases">
        <authorList>
            <person name="McCartney M.A."/>
            <person name="Auch B."/>
            <person name="Kono T."/>
            <person name="Mallez S."/>
            <person name="Becker A."/>
            <person name="Gohl D.M."/>
            <person name="Silverstein K.A.T."/>
            <person name="Koren S."/>
            <person name="Bechman K.B."/>
            <person name="Herman A."/>
            <person name="Abrahante J.E."/>
            <person name="Garbe J."/>
        </authorList>
    </citation>
    <scope>NUCLEOTIDE SEQUENCE</scope>
    <source>
        <strain evidence="1">Duluth1</strain>
        <tissue evidence="1">Whole animal</tissue>
    </source>
</reference>
<proteinExistence type="predicted"/>
<protein>
    <submittedName>
        <fullName evidence="1">Uncharacterized protein</fullName>
    </submittedName>
</protein>
<accession>A0A9D4ELC2</accession>
<sequence>MAALLRRCRPELRSNFLAQRSYWRSMVRAAGVAQETEWSQRPGPSCTESAVPATGSIRKLSWHRNPDQIVVWQ</sequence>